<reference evidence="6 7" key="1">
    <citation type="submission" date="2019-09" db="EMBL/GenBank/DDBJ databases">
        <title>Segnochrobactrum spirostomi gen. nov., sp. nov., isolated from the ciliate Spirostomum cf. yagiui and description of a novel family, Segnochrobactraceae fam. nov. within the order Rhizobiales of the class Alphaproteobacteria.</title>
        <authorList>
            <person name="Akter S."/>
            <person name="Shazib S.U.A."/>
            <person name="Shin M.K."/>
        </authorList>
    </citation>
    <scope>NUCLEOTIDE SEQUENCE [LARGE SCALE GENOMIC DNA]</scope>
    <source>
        <strain evidence="6 7">Sp-1</strain>
    </source>
</reference>
<dbReference type="GO" id="GO:0016887">
    <property type="term" value="F:ATP hydrolysis activity"/>
    <property type="evidence" value="ECO:0007669"/>
    <property type="project" value="InterPro"/>
</dbReference>
<dbReference type="PANTHER" id="PTHR42788:SF19">
    <property type="entry name" value="ALIPHATIC SULFONATES IMPORT ATP-BINDING PROTEIN SSUB 2"/>
    <property type="match status" value="1"/>
</dbReference>
<keyword evidence="4 6" id="KW-0067">ATP-binding</keyword>
<protein>
    <submittedName>
        <fullName evidence="6">ATP-binding cassette domain-containing protein</fullName>
    </submittedName>
</protein>
<dbReference type="SMART" id="SM00382">
    <property type="entry name" value="AAA"/>
    <property type="match status" value="1"/>
</dbReference>
<proteinExistence type="inferred from homology"/>
<keyword evidence="2" id="KW-0813">Transport</keyword>
<keyword evidence="7" id="KW-1185">Reference proteome</keyword>
<dbReference type="GO" id="GO:0005524">
    <property type="term" value="F:ATP binding"/>
    <property type="evidence" value="ECO:0007669"/>
    <property type="project" value="UniProtKB-KW"/>
</dbReference>
<evidence type="ECO:0000313" key="7">
    <source>
        <dbReference type="Proteomes" id="UP000332515"/>
    </source>
</evidence>
<dbReference type="AlphaFoldDB" id="A0A6A7Y884"/>
<evidence type="ECO:0000256" key="4">
    <source>
        <dbReference type="ARBA" id="ARBA00022840"/>
    </source>
</evidence>
<organism evidence="6 7">
    <name type="scientific">Segnochrobactrum spirostomi</name>
    <dbReference type="NCBI Taxonomy" id="2608987"/>
    <lineage>
        <taxon>Bacteria</taxon>
        <taxon>Pseudomonadati</taxon>
        <taxon>Pseudomonadota</taxon>
        <taxon>Alphaproteobacteria</taxon>
        <taxon>Hyphomicrobiales</taxon>
        <taxon>Segnochrobactraceae</taxon>
        <taxon>Segnochrobactrum</taxon>
    </lineage>
</organism>
<accession>A0A6A7Y884</accession>
<sequence>MPAAGASTPLDVRIDLKRYRRGDGTVVEAVRGLTLAIAPARFTCLIGPSGCGKTTALRIAAGLDHDFEGAVTPDPRSLRLALMFQEPRLLPWRTVEQNVRLVLARPERRKPLDSLFAAVGLESWRDRYPGELSLGLARRVALARALATEPDFLLLDEPFVSLDDSAAAALRGVLLEAFAARGMGILMVTHNLREALAIADTLVLLAPRPSRVLARVDLDAPRPSRSGTWIETERRSLAERFPSVVARG</sequence>
<dbReference type="SUPFAM" id="SSF52540">
    <property type="entry name" value="P-loop containing nucleoside triphosphate hydrolases"/>
    <property type="match status" value="1"/>
</dbReference>
<comment type="similarity">
    <text evidence="1">Belongs to the ABC transporter superfamily.</text>
</comment>
<dbReference type="EMBL" id="VWNA01000003">
    <property type="protein sequence ID" value="MQT15564.1"/>
    <property type="molecule type" value="Genomic_DNA"/>
</dbReference>
<dbReference type="Gene3D" id="3.40.50.300">
    <property type="entry name" value="P-loop containing nucleotide triphosphate hydrolases"/>
    <property type="match status" value="1"/>
</dbReference>
<gene>
    <name evidence="6" type="ORF">F0357_23500</name>
</gene>
<dbReference type="InterPro" id="IPR050166">
    <property type="entry name" value="ABC_transporter_ATP-bind"/>
</dbReference>
<dbReference type="PANTHER" id="PTHR42788">
    <property type="entry name" value="TAURINE IMPORT ATP-BINDING PROTEIN-RELATED"/>
    <property type="match status" value="1"/>
</dbReference>
<dbReference type="RefSeq" id="WP_153491173.1">
    <property type="nucleotide sequence ID" value="NZ_VWNA01000003.1"/>
</dbReference>
<dbReference type="PROSITE" id="PS50893">
    <property type="entry name" value="ABC_TRANSPORTER_2"/>
    <property type="match status" value="1"/>
</dbReference>
<dbReference type="InterPro" id="IPR027417">
    <property type="entry name" value="P-loop_NTPase"/>
</dbReference>
<evidence type="ECO:0000259" key="5">
    <source>
        <dbReference type="PROSITE" id="PS50893"/>
    </source>
</evidence>
<name>A0A6A7Y884_9HYPH</name>
<dbReference type="InterPro" id="IPR003593">
    <property type="entry name" value="AAA+_ATPase"/>
</dbReference>
<comment type="caution">
    <text evidence="6">The sequence shown here is derived from an EMBL/GenBank/DDBJ whole genome shotgun (WGS) entry which is preliminary data.</text>
</comment>
<evidence type="ECO:0000256" key="1">
    <source>
        <dbReference type="ARBA" id="ARBA00005417"/>
    </source>
</evidence>
<keyword evidence="3" id="KW-0547">Nucleotide-binding</keyword>
<dbReference type="Proteomes" id="UP000332515">
    <property type="component" value="Unassembled WGS sequence"/>
</dbReference>
<feature type="domain" description="ABC transporter" evidence="5">
    <location>
        <begin position="14"/>
        <end position="232"/>
    </location>
</feature>
<dbReference type="Pfam" id="PF00005">
    <property type="entry name" value="ABC_tran"/>
    <property type="match status" value="1"/>
</dbReference>
<evidence type="ECO:0000256" key="3">
    <source>
        <dbReference type="ARBA" id="ARBA00022741"/>
    </source>
</evidence>
<evidence type="ECO:0000313" key="6">
    <source>
        <dbReference type="EMBL" id="MQT15564.1"/>
    </source>
</evidence>
<dbReference type="InterPro" id="IPR003439">
    <property type="entry name" value="ABC_transporter-like_ATP-bd"/>
</dbReference>
<evidence type="ECO:0000256" key="2">
    <source>
        <dbReference type="ARBA" id="ARBA00022448"/>
    </source>
</evidence>